<protein>
    <submittedName>
        <fullName evidence="2">Uncharacterized protein</fullName>
    </submittedName>
</protein>
<accession>A0AAW0MLN6</accession>
<feature type="region of interest" description="Disordered" evidence="1">
    <location>
        <begin position="76"/>
        <end position="103"/>
    </location>
</feature>
<feature type="compositionally biased region" description="Basic and acidic residues" evidence="1">
    <location>
        <begin position="1"/>
        <end position="13"/>
    </location>
</feature>
<sequence length="103" mass="10607">MDRRGDRPLRKSADPSSPFTAVSMATPPPPFTSVLAGRTTFETGRQRLRRLGVDAEDGAGCACCCAVCNPKSEPNPGEEILGSSAAAAGCDSQSRDTLVHGGG</sequence>
<keyword evidence="3" id="KW-1185">Reference proteome</keyword>
<dbReference type="Proteomes" id="UP001460270">
    <property type="component" value="Unassembled WGS sequence"/>
</dbReference>
<comment type="caution">
    <text evidence="2">The sequence shown here is derived from an EMBL/GenBank/DDBJ whole genome shotgun (WGS) entry which is preliminary data.</text>
</comment>
<evidence type="ECO:0000256" key="1">
    <source>
        <dbReference type="SAM" id="MobiDB-lite"/>
    </source>
</evidence>
<reference evidence="3" key="1">
    <citation type="submission" date="2024-04" db="EMBL/GenBank/DDBJ databases">
        <title>Salinicola lusitanus LLJ914,a marine bacterium isolated from the Okinawa Trough.</title>
        <authorList>
            <person name="Li J."/>
        </authorList>
    </citation>
    <scope>NUCLEOTIDE SEQUENCE [LARGE SCALE GENOMIC DNA]</scope>
</reference>
<proteinExistence type="predicted"/>
<evidence type="ECO:0000313" key="2">
    <source>
        <dbReference type="EMBL" id="KAK7880075.1"/>
    </source>
</evidence>
<dbReference type="EMBL" id="JBBPFD010000148">
    <property type="protein sequence ID" value="KAK7880075.1"/>
    <property type="molecule type" value="Genomic_DNA"/>
</dbReference>
<name>A0AAW0MLN6_9GOBI</name>
<feature type="compositionally biased region" description="Basic and acidic residues" evidence="1">
    <location>
        <begin position="93"/>
        <end position="103"/>
    </location>
</feature>
<evidence type="ECO:0000313" key="3">
    <source>
        <dbReference type="Proteomes" id="UP001460270"/>
    </source>
</evidence>
<feature type="region of interest" description="Disordered" evidence="1">
    <location>
        <begin position="1"/>
        <end position="35"/>
    </location>
</feature>
<organism evidence="2 3">
    <name type="scientific">Mugilogobius chulae</name>
    <name type="common">yellowstripe goby</name>
    <dbReference type="NCBI Taxonomy" id="88201"/>
    <lineage>
        <taxon>Eukaryota</taxon>
        <taxon>Metazoa</taxon>
        <taxon>Chordata</taxon>
        <taxon>Craniata</taxon>
        <taxon>Vertebrata</taxon>
        <taxon>Euteleostomi</taxon>
        <taxon>Actinopterygii</taxon>
        <taxon>Neopterygii</taxon>
        <taxon>Teleostei</taxon>
        <taxon>Neoteleostei</taxon>
        <taxon>Acanthomorphata</taxon>
        <taxon>Gobiaria</taxon>
        <taxon>Gobiiformes</taxon>
        <taxon>Gobioidei</taxon>
        <taxon>Gobiidae</taxon>
        <taxon>Gobionellinae</taxon>
        <taxon>Mugilogobius</taxon>
    </lineage>
</organism>
<dbReference type="AlphaFoldDB" id="A0AAW0MLN6"/>
<gene>
    <name evidence="2" type="ORF">WMY93_033256</name>
</gene>